<organism evidence="10 11">
    <name type="scientific">Rubroshorea leprosula</name>
    <dbReference type="NCBI Taxonomy" id="152421"/>
    <lineage>
        <taxon>Eukaryota</taxon>
        <taxon>Viridiplantae</taxon>
        <taxon>Streptophyta</taxon>
        <taxon>Embryophyta</taxon>
        <taxon>Tracheophyta</taxon>
        <taxon>Spermatophyta</taxon>
        <taxon>Magnoliopsida</taxon>
        <taxon>eudicotyledons</taxon>
        <taxon>Gunneridae</taxon>
        <taxon>Pentapetalae</taxon>
        <taxon>rosids</taxon>
        <taxon>malvids</taxon>
        <taxon>Malvales</taxon>
        <taxon>Dipterocarpaceae</taxon>
        <taxon>Rubroshorea</taxon>
    </lineage>
</organism>
<keyword evidence="6 9" id="KW-1133">Transmembrane helix</keyword>
<feature type="transmembrane region" description="Helical" evidence="9">
    <location>
        <begin position="123"/>
        <end position="142"/>
    </location>
</feature>
<proteinExistence type="inferred from homology"/>
<keyword evidence="3" id="KW-0408">Iron</keyword>
<dbReference type="Pfam" id="PF01988">
    <property type="entry name" value="VIT1"/>
    <property type="match status" value="1"/>
</dbReference>
<dbReference type="GO" id="GO:0005774">
    <property type="term" value="C:vacuolar membrane"/>
    <property type="evidence" value="ECO:0007669"/>
    <property type="project" value="UniProtKB-SubCell"/>
</dbReference>
<comment type="caution">
    <text evidence="9">Lacks conserved residue(s) required for the propagation of feature annotation.</text>
</comment>
<name>A0AAV5JEF0_9ROSI</name>
<accession>A0AAV5JEF0</accession>
<dbReference type="Proteomes" id="UP001054252">
    <property type="component" value="Unassembled WGS sequence"/>
</dbReference>
<dbReference type="GO" id="GO:0140315">
    <property type="term" value="F:iron ion sequestering activity"/>
    <property type="evidence" value="ECO:0007669"/>
    <property type="project" value="UniProtKB-UniRule"/>
</dbReference>
<evidence type="ECO:0000256" key="4">
    <source>
        <dbReference type="ARBA" id="ARBA00022554"/>
    </source>
</evidence>
<comment type="similarity">
    <text evidence="2 9">Belongs to the CCC1 family.</text>
</comment>
<evidence type="ECO:0000313" key="10">
    <source>
        <dbReference type="EMBL" id="GKV12999.1"/>
    </source>
</evidence>
<keyword evidence="5 9" id="KW-0812">Transmembrane</keyword>
<comment type="subcellular location">
    <subcellularLocation>
        <location evidence="1 9">Vacuole membrane</location>
        <topology evidence="1 9">Multi-pass membrane protein</topology>
    </subcellularLocation>
</comment>
<keyword evidence="4 9" id="KW-0926">Vacuole</keyword>
<evidence type="ECO:0000256" key="8">
    <source>
        <dbReference type="ARBA" id="ARBA00044464"/>
    </source>
</evidence>
<dbReference type="PANTHER" id="PTHR31851">
    <property type="entry name" value="FE(2+)/MN(2+) TRANSPORTER PCL1"/>
    <property type="match status" value="1"/>
</dbReference>
<evidence type="ECO:0000313" key="11">
    <source>
        <dbReference type="Proteomes" id="UP001054252"/>
    </source>
</evidence>
<reference evidence="10 11" key="1">
    <citation type="journal article" date="2021" name="Commun. Biol.">
        <title>The genome of Shorea leprosula (Dipterocarpaceae) highlights the ecological relevance of drought in aseasonal tropical rainforests.</title>
        <authorList>
            <person name="Ng K.K.S."/>
            <person name="Kobayashi M.J."/>
            <person name="Fawcett J.A."/>
            <person name="Hatakeyama M."/>
            <person name="Paape T."/>
            <person name="Ng C.H."/>
            <person name="Ang C.C."/>
            <person name="Tnah L.H."/>
            <person name="Lee C.T."/>
            <person name="Nishiyama T."/>
            <person name="Sese J."/>
            <person name="O'Brien M.J."/>
            <person name="Copetti D."/>
            <person name="Mohd Noor M.I."/>
            <person name="Ong R.C."/>
            <person name="Putra M."/>
            <person name="Sireger I.Z."/>
            <person name="Indrioko S."/>
            <person name="Kosugi Y."/>
            <person name="Izuno A."/>
            <person name="Isagi Y."/>
            <person name="Lee S.L."/>
            <person name="Shimizu K.K."/>
        </authorList>
    </citation>
    <scope>NUCLEOTIDE SEQUENCE [LARGE SCALE GENOMIC DNA]</scope>
    <source>
        <strain evidence="10">214</strain>
    </source>
</reference>
<keyword evidence="3" id="KW-0410">Iron transport</keyword>
<keyword evidence="9" id="KW-0813">Transport</keyword>
<dbReference type="AlphaFoldDB" id="A0AAV5JEF0"/>
<keyword evidence="11" id="KW-1185">Reference proteome</keyword>
<keyword evidence="9" id="KW-0406">Ion transport</keyword>
<dbReference type="InterPro" id="IPR008217">
    <property type="entry name" value="Ccc1_fam"/>
</dbReference>
<dbReference type="GO" id="GO:0030026">
    <property type="term" value="P:intracellular manganese ion homeostasis"/>
    <property type="evidence" value="ECO:0007669"/>
    <property type="project" value="InterPro"/>
</dbReference>
<keyword evidence="7 9" id="KW-0472">Membrane</keyword>
<evidence type="ECO:0000256" key="1">
    <source>
        <dbReference type="ARBA" id="ARBA00004128"/>
    </source>
</evidence>
<evidence type="ECO:0000256" key="7">
    <source>
        <dbReference type="ARBA" id="ARBA00023136"/>
    </source>
</evidence>
<protein>
    <recommendedName>
        <fullName evidence="9">Vacuolar iron transporter</fullName>
    </recommendedName>
</protein>
<dbReference type="GO" id="GO:0005384">
    <property type="term" value="F:manganese ion transmembrane transporter activity"/>
    <property type="evidence" value="ECO:0007669"/>
    <property type="project" value="InterPro"/>
</dbReference>
<evidence type="ECO:0000256" key="5">
    <source>
        <dbReference type="ARBA" id="ARBA00022692"/>
    </source>
</evidence>
<evidence type="ECO:0000256" key="2">
    <source>
        <dbReference type="ARBA" id="ARBA00007049"/>
    </source>
</evidence>
<dbReference type="EMBL" id="BPVZ01000037">
    <property type="protein sequence ID" value="GKV12999.1"/>
    <property type="molecule type" value="Genomic_DNA"/>
</dbReference>
<comment type="caution">
    <text evidence="10">The sequence shown here is derived from an EMBL/GenBank/DDBJ whole genome shotgun (WGS) entry which is preliminary data.</text>
</comment>
<evidence type="ECO:0000256" key="9">
    <source>
        <dbReference type="RuleBase" id="RU369115"/>
    </source>
</evidence>
<dbReference type="GO" id="GO:0005381">
    <property type="term" value="F:iron ion transmembrane transporter activity"/>
    <property type="evidence" value="ECO:0007669"/>
    <property type="project" value="UniProtKB-UniRule"/>
</dbReference>
<comment type="function">
    <text evidence="9">Vacuolar Fe(2+) uptake transporter.</text>
</comment>
<feature type="transmembrane region" description="Helical" evidence="9">
    <location>
        <begin position="94"/>
        <end position="117"/>
    </location>
</feature>
<evidence type="ECO:0000256" key="3">
    <source>
        <dbReference type="ARBA" id="ARBA00022496"/>
    </source>
</evidence>
<feature type="transmembrane region" description="Helical" evidence="9">
    <location>
        <begin position="154"/>
        <end position="176"/>
    </location>
</feature>
<gene>
    <name evidence="10" type="ORF">SLEP1_g24078</name>
</gene>
<comment type="catalytic activity">
    <reaction evidence="8">
        <text>Fe(2+)(in) = Fe(2+)(out)</text>
        <dbReference type="Rhea" id="RHEA:28486"/>
        <dbReference type="ChEBI" id="CHEBI:29033"/>
    </reaction>
    <physiologicalReaction direction="left-to-right" evidence="8">
        <dbReference type="Rhea" id="RHEA:28487"/>
    </physiologicalReaction>
</comment>
<evidence type="ECO:0000256" key="6">
    <source>
        <dbReference type="ARBA" id="ARBA00022989"/>
    </source>
</evidence>
<sequence length="184" mass="19779">MSMGLDDFVSSNTEEDMALKEKAVNEWGVTKHGRPQQEELLKQYQALGVDNDDATTVVNVFAKYKDVLVDEKLTAQQGTPPPDQAREKPWMNGVVTLVSFITFGTAPLLSFVILVPFTDSDMFEFGGACALSALALALLGVAKAKIAGQNPARSVASVLFNGAVSATAAYSLGWILRNVAEHKD</sequence>